<dbReference type="Pfam" id="PF00589">
    <property type="entry name" value="Phage_integrase"/>
    <property type="match status" value="1"/>
</dbReference>
<evidence type="ECO:0000256" key="4">
    <source>
        <dbReference type="SAM" id="MobiDB-lite"/>
    </source>
</evidence>
<dbReference type="SUPFAM" id="SSF56349">
    <property type="entry name" value="DNA breaking-rejoining enzymes"/>
    <property type="match status" value="1"/>
</dbReference>
<evidence type="ECO:0000256" key="2">
    <source>
        <dbReference type="ARBA" id="ARBA00023172"/>
    </source>
</evidence>
<dbReference type="PANTHER" id="PTHR34605:SF3">
    <property type="entry name" value="P CELL-TYPE AGGLUTINATION PROTEIN MAP4-LIKE-RELATED"/>
    <property type="match status" value="1"/>
</dbReference>
<comment type="caution">
    <text evidence="7">The sequence shown here is derived from an EMBL/GenBank/DDBJ whole genome shotgun (WGS) entry which is preliminary data.</text>
</comment>
<dbReference type="InterPro" id="IPR002104">
    <property type="entry name" value="Integrase_catalytic"/>
</dbReference>
<feature type="domain" description="Tyr recombinase" evidence="5">
    <location>
        <begin position="180"/>
        <end position="424"/>
    </location>
</feature>
<dbReference type="Gene3D" id="1.10.150.130">
    <property type="match status" value="1"/>
</dbReference>
<gene>
    <name evidence="7" type="ORF">Nans01_27900</name>
</gene>
<evidence type="ECO:0000313" key="7">
    <source>
        <dbReference type="EMBL" id="GLU48439.1"/>
    </source>
</evidence>
<feature type="domain" description="Core-binding (CB)" evidence="6">
    <location>
        <begin position="60"/>
        <end position="152"/>
    </location>
</feature>
<dbReference type="InterPro" id="IPR010998">
    <property type="entry name" value="Integrase_recombinase_N"/>
</dbReference>
<dbReference type="PROSITE" id="PS51900">
    <property type="entry name" value="CB"/>
    <property type="match status" value="1"/>
</dbReference>
<dbReference type="InterPro" id="IPR044068">
    <property type="entry name" value="CB"/>
</dbReference>
<keyword evidence="1 3" id="KW-0238">DNA-binding</keyword>
<proteinExistence type="predicted"/>
<dbReference type="CDD" id="cd00799">
    <property type="entry name" value="INT_Cre_C"/>
    <property type="match status" value="1"/>
</dbReference>
<dbReference type="EMBL" id="BSQG01000004">
    <property type="protein sequence ID" value="GLU48439.1"/>
    <property type="molecule type" value="Genomic_DNA"/>
</dbReference>
<dbReference type="InterPro" id="IPR013762">
    <property type="entry name" value="Integrase-like_cat_sf"/>
</dbReference>
<evidence type="ECO:0000259" key="6">
    <source>
        <dbReference type="PROSITE" id="PS51900"/>
    </source>
</evidence>
<dbReference type="InterPro" id="IPR011010">
    <property type="entry name" value="DNA_brk_join_enz"/>
</dbReference>
<organism evidence="7 8">
    <name type="scientific">Nocardiopsis ansamitocini</name>
    <dbReference type="NCBI Taxonomy" id="1670832"/>
    <lineage>
        <taxon>Bacteria</taxon>
        <taxon>Bacillati</taxon>
        <taxon>Actinomycetota</taxon>
        <taxon>Actinomycetes</taxon>
        <taxon>Streptosporangiales</taxon>
        <taxon>Nocardiopsidaceae</taxon>
        <taxon>Nocardiopsis</taxon>
    </lineage>
</organism>
<accession>A0A9W6UJ45</accession>
<name>A0A9W6UJ45_9ACTN</name>
<feature type="region of interest" description="Disordered" evidence="4">
    <location>
        <begin position="1"/>
        <end position="32"/>
    </location>
</feature>
<dbReference type="SUPFAM" id="SSF47823">
    <property type="entry name" value="lambda integrase-like, N-terminal domain"/>
    <property type="match status" value="1"/>
</dbReference>
<protein>
    <submittedName>
        <fullName evidence="7">Integrase</fullName>
    </submittedName>
</protein>
<keyword evidence="8" id="KW-1185">Reference proteome</keyword>
<dbReference type="PANTHER" id="PTHR34605">
    <property type="entry name" value="PHAGE_INTEGRASE DOMAIN-CONTAINING PROTEIN"/>
    <property type="match status" value="1"/>
</dbReference>
<evidence type="ECO:0000256" key="1">
    <source>
        <dbReference type="ARBA" id="ARBA00023125"/>
    </source>
</evidence>
<dbReference type="InterPro" id="IPR052925">
    <property type="entry name" value="Phage_Integrase-like_Recomb"/>
</dbReference>
<sequence length="427" mass="45998">MTDASPHSDPQSSAADSAMMEAVTTTPEPDALPEPVRARLERVTHSVLVDTRSLEAVRRRFDDEQAASLGRYLAAAQSANTLRAYRSDWVAFTAWCGQEGRQALPADPVDVAVYLAAGADALREDEPARWALSPATLERKAAAIAAVHGANGLASPTRTEVVRMTLRGIRRRRRALPNRKRPVVLSTLETLLAERPPPGHPTGVARRRDALLLLTGFAGALRRSELAGLSLDDVAVDSDPTTGEPLLVVRLSATKTDQEARHAHQVALPRGRRPATCPVCAFAQWARVLEVHRDGGDPGVRALLEGQDPEETDPVHLCHTYTGTDLADGSARPLFPSVDRHGRIAARAMSGQAVGSLVKRYAERAGLDPKVFGGHSLRSGFATQAALGGASDREIMRQGRWTNARTVHGYIRTANPLEDNAVTRLGL</sequence>
<dbReference type="PROSITE" id="PS51898">
    <property type="entry name" value="TYR_RECOMBINASE"/>
    <property type="match status" value="1"/>
</dbReference>
<dbReference type="Gene3D" id="1.10.443.10">
    <property type="entry name" value="Intergrase catalytic core"/>
    <property type="match status" value="1"/>
</dbReference>
<evidence type="ECO:0000259" key="5">
    <source>
        <dbReference type="PROSITE" id="PS51898"/>
    </source>
</evidence>
<keyword evidence="2" id="KW-0233">DNA recombination</keyword>
<evidence type="ECO:0000313" key="8">
    <source>
        <dbReference type="Proteomes" id="UP001165092"/>
    </source>
</evidence>
<evidence type="ECO:0000256" key="3">
    <source>
        <dbReference type="PROSITE-ProRule" id="PRU01248"/>
    </source>
</evidence>
<dbReference type="AlphaFoldDB" id="A0A9W6UJ45"/>
<dbReference type="GO" id="GO:0006310">
    <property type="term" value="P:DNA recombination"/>
    <property type="evidence" value="ECO:0007669"/>
    <property type="project" value="UniProtKB-KW"/>
</dbReference>
<reference evidence="7" key="1">
    <citation type="submission" date="2023-02" db="EMBL/GenBank/DDBJ databases">
        <title>Nocardiopsis ansamitocini NBRC 112285.</title>
        <authorList>
            <person name="Ichikawa N."/>
            <person name="Sato H."/>
            <person name="Tonouchi N."/>
        </authorList>
    </citation>
    <scope>NUCLEOTIDE SEQUENCE</scope>
    <source>
        <strain evidence="7">NBRC 112285</strain>
    </source>
</reference>
<dbReference type="Proteomes" id="UP001165092">
    <property type="component" value="Unassembled WGS sequence"/>
</dbReference>
<dbReference type="GO" id="GO:0015074">
    <property type="term" value="P:DNA integration"/>
    <property type="evidence" value="ECO:0007669"/>
    <property type="project" value="InterPro"/>
</dbReference>
<dbReference type="GO" id="GO:0003677">
    <property type="term" value="F:DNA binding"/>
    <property type="evidence" value="ECO:0007669"/>
    <property type="project" value="UniProtKB-UniRule"/>
</dbReference>